<evidence type="ECO:0000256" key="1">
    <source>
        <dbReference type="ARBA" id="ARBA00004308"/>
    </source>
</evidence>
<evidence type="ECO:0000256" key="4">
    <source>
        <dbReference type="ARBA" id="ARBA00023078"/>
    </source>
</evidence>
<dbReference type="PROSITE" id="PS51445">
    <property type="entry name" value="PBS_LINKER"/>
    <property type="match status" value="1"/>
</dbReference>
<dbReference type="PANTHER" id="PTHR34011">
    <property type="entry name" value="PHYCOBILISOME 32.1 KDA LINKER POLYPEPTIDE, PHYCOCYANIN-ASSOCIATED, ROD 2-RELATED"/>
    <property type="match status" value="1"/>
</dbReference>
<gene>
    <name evidence="9" type="ORF">HJG54_28305</name>
</gene>
<dbReference type="PIRSF" id="PIRSF005898">
    <property type="entry name" value="Phycobilisome_CpeC/CpcI"/>
    <property type="match status" value="1"/>
</dbReference>
<organism evidence="9">
    <name type="scientific">Leptolyngbya sp. NK1-12</name>
    <dbReference type="NCBI Taxonomy" id="2547451"/>
    <lineage>
        <taxon>Bacteria</taxon>
        <taxon>Bacillati</taxon>
        <taxon>Cyanobacteriota</taxon>
        <taxon>Cyanophyceae</taxon>
        <taxon>Leptolyngbyales</taxon>
        <taxon>Leptolyngbyaceae</taxon>
        <taxon>Leptolyngbya group</taxon>
        <taxon>Leptolyngbya</taxon>
    </lineage>
</organism>
<proteinExistence type="inferred from homology"/>
<dbReference type="Gene3D" id="1.10.3130.20">
    <property type="entry name" value="Phycobilisome linker domain"/>
    <property type="match status" value="1"/>
</dbReference>
<name>A0AA96WJL5_9CYAN</name>
<dbReference type="InterPro" id="IPR016470">
    <property type="entry name" value="Phycobilisome"/>
</dbReference>
<dbReference type="GO" id="GO:0012505">
    <property type="term" value="C:endomembrane system"/>
    <property type="evidence" value="ECO:0007669"/>
    <property type="project" value="UniProtKB-SubCell"/>
</dbReference>
<evidence type="ECO:0000259" key="8">
    <source>
        <dbReference type="PROSITE" id="PS51445"/>
    </source>
</evidence>
<dbReference type="AlphaFoldDB" id="A0AA96WJL5"/>
<comment type="subcellular location">
    <subcellularLocation>
        <location evidence="1">Endomembrane system</location>
    </subcellularLocation>
</comment>
<evidence type="ECO:0000256" key="6">
    <source>
        <dbReference type="PROSITE-ProRule" id="PRU00775"/>
    </source>
</evidence>
<evidence type="ECO:0000313" key="9">
    <source>
        <dbReference type="EMBL" id="WNZ26335.1"/>
    </source>
</evidence>
<evidence type="ECO:0000256" key="2">
    <source>
        <dbReference type="ARBA" id="ARBA00022549"/>
    </source>
</evidence>
<evidence type="ECO:0000256" key="5">
    <source>
        <dbReference type="ARBA" id="ARBA00023136"/>
    </source>
</evidence>
<protein>
    <submittedName>
        <fullName evidence="9">Phycobilisome rod-core linker polypeptide</fullName>
    </submittedName>
</protein>
<keyword evidence="4" id="KW-0793">Thylakoid</keyword>
<dbReference type="EMBL" id="CP053586">
    <property type="protein sequence ID" value="WNZ26335.1"/>
    <property type="molecule type" value="Genomic_DNA"/>
</dbReference>
<evidence type="ECO:0000256" key="7">
    <source>
        <dbReference type="SAM" id="Phobius"/>
    </source>
</evidence>
<dbReference type="RefSeq" id="WP_316432604.1">
    <property type="nucleotide sequence ID" value="NZ_CP053586.1"/>
</dbReference>
<sequence>MTLPQLSYPLSSQNQRVDGYEIPNDEQPRFYTTDTLPSGSEVDAIIWAAYRQVFNEQQILQNHRQVALESQLRSGQITVREFIRGLALSDSFRRLNYETNNNYRFVEMCVQRLLGRQVYNNRETLSWSIVLATQGLRGFIDALLNSEEYLTQFGDATVPYQRRRILPSQTQGELPFARMARYDRYHLNQIQQLTRWRQPVYGMRDRSAPVYRRVLVAVPTMAVALLVITLVSTIAPQ</sequence>
<dbReference type="GO" id="GO:0015979">
    <property type="term" value="P:photosynthesis"/>
    <property type="evidence" value="ECO:0007669"/>
    <property type="project" value="InterPro"/>
</dbReference>
<dbReference type="InterPro" id="IPR001297">
    <property type="entry name" value="PBS_linker_dom"/>
</dbReference>
<dbReference type="InterPro" id="IPR038255">
    <property type="entry name" value="PBS_linker_sf"/>
</dbReference>
<keyword evidence="5 7" id="KW-0472">Membrane</keyword>
<comment type="similarity">
    <text evidence="6">Belongs to the phycobilisome linker protein family.</text>
</comment>
<evidence type="ECO:0000256" key="3">
    <source>
        <dbReference type="ARBA" id="ARBA00022738"/>
    </source>
</evidence>
<dbReference type="Pfam" id="PF00427">
    <property type="entry name" value="PBS_linker_poly"/>
    <property type="match status" value="1"/>
</dbReference>
<keyword evidence="2" id="KW-0042">Antenna complex</keyword>
<keyword evidence="7" id="KW-1133">Transmembrane helix</keyword>
<dbReference type="GO" id="GO:0030089">
    <property type="term" value="C:phycobilisome"/>
    <property type="evidence" value="ECO:0007669"/>
    <property type="project" value="UniProtKB-UniRule"/>
</dbReference>
<reference evidence="9" key="1">
    <citation type="submission" date="2020-05" db="EMBL/GenBank/DDBJ databases">
        <authorList>
            <person name="Zhu T."/>
            <person name="Keshari N."/>
            <person name="Lu X."/>
        </authorList>
    </citation>
    <scope>NUCLEOTIDE SEQUENCE</scope>
    <source>
        <strain evidence="9">NK1-12</strain>
    </source>
</reference>
<accession>A0AA96WJL5</accession>
<feature type="transmembrane region" description="Helical" evidence="7">
    <location>
        <begin position="214"/>
        <end position="235"/>
    </location>
</feature>
<keyword evidence="7" id="KW-0812">Transmembrane</keyword>
<keyword evidence="3 6" id="KW-0605">Phycobilisome</keyword>
<feature type="domain" description="PBS-linker" evidence="8">
    <location>
        <begin position="11"/>
        <end position="191"/>
    </location>
</feature>